<evidence type="ECO:0000313" key="2">
    <source>
        <dbReference type="Proteomes" id="UP000001056"/>
    </source>
</evidence>
<dbReference type="VEuPathDB" id="FungiDB:CHGG_05643"/>
<proteinExistence type="predicted"/>
<dbReference type="AlphaFoldDB" id="Q2H6S2"/>
<dbReference type="RefSeq" id="XP_001221738.1">
    <property type="nucleotide sequence ID" value="XM_001221737.1"/>
</dbReference>
<name>Q2H6S2_CHAGB</name>
<dbReference type="HOGENOM" id="CLU_2558102_0_0_1"/>
<dbReference type="Proteomes" id="UP000001056">
    <property type="component" value="Unassembled WGS sequence"/>
</dbReference>
<keyword evidence="2" id="KW-1185">Reference proteome</keyword>
<protein>
    <submittedName>
        <fullName evidence="1">Uncharacterized protein</fullName>
    </submittedName>
</protein>
<organism evidence="1 2">
    <name type="scientific">Chaetomium globosum (strain ATCC 6205 / CBS 148.51 / DSM 1962 / NBRC 6347 / NRRL 1970)</name>
    <name type="common">Soil fungus</name>
    <dbReference type="NCBI Taxonomy" id="306901"/>
    <lineage>
        <taxon>Eukaryota</taxon>
        <taxon>Fungi</taxon>
        <taxon>Dikarya</taxon>
        <taxon>Ascomycota</taxon>
        <taxon>Pezizomycotina</taxon>
        <taxon>Sordariomycetes</taxon>
        <taxon>Sordariomycetidae</taxon>
        <taxon>Sordariales</taxon>
        <taxon>Chaetomiaceae</taxon>
        <taxon>Chaetomium</taxon>
    </lineage>
</organism>
<reference evidence="2" key="1">
    <citation type="journal article" date="2015" name="Genome Announc.">
        <title>Draft genome sequence of the cellulolytic fungus Chaetomium globosum.</title>
        <authorList>
            <person name="Cuomo C.A."/>
            <person name="Untereiner W.A."/>
            <person name="Ma L.-J."/>
            <person name="Grabherr M."/>
            <person name="Birren B.W."/>
        </authorList>
    </citation>
    <scope>NUCLEOTIDE SEQUENCE [LARGE SCALE GENOMIC DNA]</scope>
    <source>
        <strain evidence="2">ATCC 6205 / CBS 148.51 / DSM 1962 / NBRC 6347 / NRRL 1970</strain>
    </source>
</reference>
<gene>
    <name evidence="1" type="ORF">CHGG_05643</name>
</gene>
<dbReference type="EMBL" id="CH408031">
    <property type="protein sequence ID" value="EAQ89024.1"/>
    <property type="molecule type" value="Genomic_DNA"/>
</dbReference>
<dbReference type="GeneID" id="4390914"/>
<sequence>MAKPRPFWRFTKLRSQWTEAADHGSAAGVRSRQRRGWTTALNSYERRQYRLPIPEHEHRWPVYLGHGYPRGSVDPSLPPGTA</sequence>
<accession>Q2H6S2</accession>
<dbReference type="InParanoid" id="Q2H6S2"/>
<evidence type="ECO:0000313" key="1">
    <source>
        <dbReference type="EMBL" id="EAQ89024.1"/>
    </source>
</evidence>